<dbReference type="OrthoDB" id="2735536at2759"/>
<dbReference type="AlphaFoldDB" id="A0A139ALI0"/>
<evidence type="ECO:0000256" key="2">
    <source>
        <dbReference type="ARBA" id="ARBA00023445"/>
    </source>
</evidence>
<dbReference type="CDD" id="cd05227">
    <property type="entry name" value="AR_SDR_e"/>
    <property type="match status" value="1"/>
</dbReference>
<feature type="domain" description="NAD-dependent epimerase/dehydratase" evidence="3">
    <location>
        <begin position="8"/>
        <end position="253"/>
    </location>
</feature>
<dbReference type="PANTHER" id="PTHR10366">
    <property type="entry name" value="NAD DEPENDENT EPIMERASE/DEHYDRATASE"/>
    <property type="match status" value="1"/>
</dbReference>
<dbReference type="Proteomes" id="UP000070544">
    <property type="component" value="Unassembled WGS sequence"/>
</dbReference>
<evidence type="ECO:0000256" key="1">
    <source>
        <dbReference type="ARBA" id="ARBA00023002"/>
    </source>
</evidence>
<dbReference type="SUPFAM" id="SSF51735">
    <property type="entry name" value="NAD(P)-binding Rossmann-fold domains"/>
    <property type="match status" value="1"/>
</dbReference>
<dbReference type="Pfam" id="PF01370">
    <property type="entry name" value="Epimerase"/>
    <property type="match status" value="1"/>
</dbReference>
<evidence type="ECO:0000259" key="3">
    <source>
        <dbReference type="Pfam" id="PF01370"/>
    </source>
</evidence>
<keyword evidence="4" id="KW-0413">Isomerase</keyword>
<dbReference type="PANTHER" id="PTHR10366:SF562">
    <property type="entry name" value="ALDEHYDE REDUCTASE II (AFU_ORTHOLOGUE AFUA_1G11360)"/>
    <property type="match status" value="1"/>
</dbReference>
<dbReference type="InterPro" id="IPR050425">
    <property type="entry name" value="NAD(P)_dehydrat-like"/>
</dbReference>
<dbReference type="EMBL" id="KQ965746">
    <property type="protein sequence ID" value="KXS17652.1"/>
    <property type="molecule type" value="Genomic_DNA"/>
</dbReference>
<dbReference type="GO" id="GO:0016616">
    <property type="term" value="F:oxidoreductase activity, acting on the CH-OH group of donors, NAD or NADP as acceptor"/>
    <property type="evidence" value="ECO:0007669"/>
    <property type="project" value="TreeGrafter"/>
</dbReference>
<evidence type="ECO:0000313" key="5">
    <source>
        <dbReference type="Proteomes" id="UP000070544"/>
    </source>
</evidence>
<sequence length="334" mass="36185">MANSGETVVVTGASGYIAAHVCDQFLKRGLGVVGTVRSADKGAYLASLWKKYGDKFRYVVVPDMQVEGCFDEAASGCQGFIHVASPFFTENVTDPMAQLVEPALKGTRNALTAAQKAGCKRVVLTSSFAAVYRGSQPLPYLFTERDWNTDSKPEDGGDDSYMASKTLAEKSAWEFVKASNVGFDLVTMNPPLVVGPAIHNASLTSLNTSLEMVHRYVSGHYAPDTIPKGGMGFVHVVDLAIAHVLAYTTPSASNNRFLISDGVYSWQQVCDMIRAEYPALRDVVPVGKPREYPILEAIDNTKSKTELGMSYRGMKAILKESVDQFLTMKGTGPV</sequence>
<dbReference type="STRING" id="1344416.A0A139ALI0"/>
<dbReference type="InterPro" id="IPR036291">
    <property type="entry name" value="NAD(P)-bd_dom_sf"/>
</dbReference>
<keyword evidence="5" id="KW-1185">Reference proteome</keyword>
<name>A0A139ALI0_GONPJ</name>
<dbReference type="InterPro" id="IPR001509">
    <property type="entry name" value="Epimerase_deHydtase"/>
</dbReference>
<keyword evidence="1" id="KW-0560">Oxidoreductase</keyword>
<gene>
    <name evidence="4" type="ORF">M427DRAFT_153818</name>
</gene>
<reference evidence="4 5" key="1">
    <citation type="journal article" date="2015" name="Genome Biol. Evol.">
        <title>Phylogenomic analyses indicate that early fungi evolved digesting cell walls of algal ancestors of land plants.</title>
        <authorList>
            <person name="Chang Y."/>
            <person name="Wang S."/>
            <person name="Sekimoto S."/>
            <person name="Aerts A.L."/>
            <person name="Choi C."/>
            <person name="Clum A."/>
            <person name="LaButti K.M."/>
            <person name="Lindquist E.A."/>
            <person name="Yee Ngan C."/>
            <person name="Ohm R.A."/>
            <person name="Salamov A.A."/>
            <person name="Grigoriev I.V."/>
            <person name="Spatafora J.W."/>
            <person name="Berbee M.L."/>
        </authorList>
    </citation>
    <scope>NUCLEOTIDE SEQUENCE [LARGE SCALE GENOMIC DNA]</scope>
    <source>
        <strain evidence="4 5">JEL478</strain>
    </source>
</reference>
<comment type="similarity">
    <text evidence="2">Belongs to the NAD(P)-dependent epimerase/dehydratase family. Dihydroflavonol-4-reductase subfamily.</text>
</comment>
<proteinExistence type="inferred from homology"/>
<protein>
    <submittedName>
        <fullName evidence="4">3-beta hydroxysteroid dehydrogenase/isomerase family protein</fullName>
    </submittedName>
</protein>
<accession>A0A139ALI0</accession>
<organism evidence="4 5">
    <name type="scientific">Gonapodya prolifera (strain JEL478)</name>
    <name type="common">Monoblepharis prolifera</name>
    <dbReference type="NCBI Taxonomy" id="1344416"/>
    <lineage>
        <taxon>Eukaryota</taxon>
        <taxon>Fungi</taxon>
        <taxon>Fungi incertae sedis</taxon>
        <taxon>Chytridiomycota</taxon>
        <taxon>Chytridiomycota incertae sedis</taxon>
        <taxon>Monoblepharidomycetes</taxon>
        <taxon>Monoblepharidales</taxon>
        <taxon>Gonapodyaceae</taxon>
        <taxon>Gonapodya</taxon>
    </lineage>
</organism>
<dbReference type="GO" id="GO:0016853">
    <property type="term" value="F:isomerase activity"/>
    <property type="evidence" value="ECO:0007669"/>
    <property type="project" value="UniProtKB-KW"/>
</dbReference>
<dbReference type="Gene3D" id="3.40.50.720">
    <property type="entry name" value="NAD(P)-binding Rossmann-like Domain"/>
    <property type="match status" value="1"/>
</dbReference>
<dbReference type="OMA" id="YATNEWY"/>
<evidence type="ECO:0000313" key="4">
    <source>
        <dbReference type="EMBL" id="KXS17652.1"/>
    </source>
</evidence>